<dbReference type="InterPro" id="IPR041679">
    <property type="entry name" value="DNA2/NAM7-like_C"/>
</dbReference>
<dbReference type="GO" id="GO:0005737">
    <property type="term" value="C:cytoplasm"/>
    <property type="evidence" value="ECO:0007669"/>
    <property type="project" value="UniProtKB-SubCell"/>
</dbReference>
<proteinExistence type="predicted"/>
<evidence type="ECO:0000256" key="7">
    <source>
        <dbReference type="ARBA" id="ARBA00022859"/>
    </source>
</evidence>
<dbReference type="GO" id="GO:0031380">
    <property type="term" value="C:nuclear RNA-directed RNA polymerase complex"/>
    <property type="evidence" value="ECO:0007669"/>
    <property type="project" value="TreeGrafter"/>
</dbReference>
<dbReference type="InParanoid" id="A0A1V8TPW2"/>
<gene>
    <name evidence="11" type="ORF">B0A48_01516</name>
</gene>
<evidence type="ECO:0000256" key="8">
    <source>
        <dbReference type="PROSITE-ProRule" id="PRU00723"/>
    </source>
</evidence>
<evidence type="ECO:0000256" key="6">
    <source>
        <dbReference type="ARBA" id="ARBA00022833"/>
    </source>
</evidence>
<feature type="zinc finger region" description="C3H1-type" evidence="8">
    <location>
        <begin position="1"/>
        <end position="23"/>
    </location>
</feature>
<keyword evidence="2" id="KW-0963">Cytoplasm</keyword>
<dbReference type="Pfam" id="PF13087">
    <property type="entry name" value="AAA_12"/>
    <property type="match status" value="1"/>
</dbReference>
<keyword evidence="3 8" id="KW-0479">Metal-binding</keyword>
<comment type="caution">
    <text evidence="11">The sequence shown here is derived from an EMBL/GenBank/DDBJ whole genome shotgun (WGS) entry which is preliminary data.</text>
</comment>
<protein>
    <submittedName>
        <fullName evidence="11">Uncharacterized protein</fullName>
    </submittedName>
</protein>
<dbReference type="PROSITE" id="PS51981">
    <property type="entry name" value="ZF_RZ"/>
    <property type="match status" value="1"/>
</dbReference>
<keyword evidence="5" id="KW-0067">ATP-binding</keyword>
<evidence type="ECO:0000313" key="12">
    <source>
        <dbReference type="Proteomes" id="UP000192596"/>
    </source>
</evidence>
<keyword evidence="12" id="KW-1185">Reference proteome</keyword>
<dbReference type="CDD" id="cd18808">
    <property type="entry name" value="SF1_C_Upf1"/>
    <property type="match status" value="1"/>
</dbReference>
<keyword evidence="7" id="KW-0391">Immunity</keyword>
<evidence type="ECO:0000259" key="9">
    <source>
        <dbReference type="PROSITE" id="PS50103"/>
    </source>
</evidence>
<dbReference type="GO" id="GO:0002376">
    <property type="term" value="P:immune system process"/>
    <property type="evidence" value="ECO:0007669"/>
    <property type="project" value="UniProtKB-KW"/>
</dbReference>
<dbReference type="InterPro" id="IPR045055">
    <property type="entry name" value="DNA2/NAM7-like"/>
</dbReference>
<dbReference type="Pfam" id="PF13086">
    <property type="entry name" value="AAA_11"/>
    <property type="match status" value="1"/>
</dbReference>
<dbReference type="SUPFAM" id="SSF52540">
    <property type="entry name" value="P-loop containing nucleoside triphosphate hydrolases"/>
    <property type="match status" value="1"/>
</dbReference>
<dbReference type="PANTHER" id="PTHR10887:SF445">
    <property type="entry name" value="NFX1-TYPE ZINC FINGER-CONTAINING PROTEIN 1"/>
    <property type="match status" value="1"/>
</dbReference>
<dbReference type="Pfam" id="PF20173">
    <property type="entry name" value="ZnF_RZ-type"/>
    <property type="match status" value="1"/>
</dbReference>
<dbReference type="OrthoDB" id="2423195at2759"/>
<dbReference type="Proteomes" id="UP000192596">
    <property type="component" value="Unassembled WGS sequence"/>
</dbReference>
<name>A0A1V8TPW2_9PEZI</name>
<keyword evidence="5" id="KW-0547">Nucleotide-binding</keyword>
<evidence type="ECO:0000313" key="11">
    <source>
        <dbReference type="EMBL" id="OQO13288.1"/>
    </source>
</evidence>
<evidence type="ECO:0000256" key="5">
    <source>
        <dbReference type="ARBA" id="ARBA00022806"/>
    </source>
</evidence>
<evidence type="ECO:0000256" key="3">
    <source>
        <dbReference type="ARBA" id="ARBA00022723"/>
    </source>
</evidence>
<dbReference type="InterPro" id="IPR000571">
    <property type="entry name" value="Znf_CCCH"/>
</dbReference>
<keyword evidence="5" id="KW-0378">Hydrolase</keyword>
<keyword evidence="5" id="KW-0347">Helicase</keyword>
<feature type="domain" description="C3H1-type" evidence="9">
    <location>
        <begin position="1"/>
        <end position="23"/>
    </location>
</feature>
<accession>A0A1V8TPW2</accession>
<feature type="domain" description="RZ-type" evidence="10">
    <location>
        <begin position="1616"/>
        <end position="1692"/>
    </location>
</feature>
<organism evidence="11 12">
    <name type="scientific">Cryoendolithus antarcticus</name>
    <dbReference type="NCBI Taxonomy" id="1507870"/>
    <lineage>
        <taxon>Eukaryota</taxon>
        <taxon>Fungi</taxon>
        <taxon>Dikarya</taxon>
        <taxon>Ascomycota</taxon>
        <taxon>Pezizomycotina</taxon>
        <taxon>Dothideomycetes</taxon>
        <taxon>Dothideomycetidae</taxon>
        <taxon>Cladosporiales</taxon>
        <taxon>Cladosporiaceae</taxon>
        <taxon>Cryoendolithus</taxon>
    </lineage>
</organism>
<keyword evidence="6 8" id="KW-0862">Zinc</keyword>
<evidence type="ECO:0000259" key="10">
    <source>
        <dbReference type="PROSITE" id="PS51981"/>
    </source>
</evidence>
<evidence type="ECO:0000256" key="2">
    <source>
        <dbReference type="ARBA" id="ARBA00022490"/>
    </source>
</evidence>
<dbReference type="FunFam" id="3.40.50.300:FF:001660">
    <property type="entry name" value="NF-X1 finger and helicase protein, putative"/>
    <property type="match status" value="1"/>
</dbReference>
<dbReference type="InterPro" id="IPR027417">
    <property type="entry name" value="P-loop_NTPase"/>
</dbReference>
<dbReference type="GO" id="GO:0031048">
    <property type="term" value="P:regulatory ncRNA-mediated heterochromatin formation"/>
    <property type="evidence" value="ECO:0007669"/>
    <property type="project" value="TreeGrafter"/>
</dbReference>
<dbReference type="GO" id="GO:0004386">
    <property type="term" value="F:helicase activity"/>
    <property type="evidence" value="ECO:0007669"/>
    <property type="project" value="InterPro"/>
</dbReference>
<dbReference type="Gene3D" id="3.40.50.300">
    <property type="entry name" value="P-loop containing nucleotide triphosphate hydrolases"/>
    <property type="match status" value="2"/>
</dbReference>
<sequence length="1694" mass="189160">MFHAFQKGNCTFGDRCKYSHEVNGRSSTRETNGSTPALIGTSTAADYDAFVRWRYDIPRTPADIKKAKPLHHRFARFIQTALDLVEAGAETMQEVIACLASPAGVPRLSELLDANMSQMDHGSLLEFWKERLLPYLQLLAHENVLTSGIIEVQHATLLTYTYSINGKRAQAVFQSAVRCLTMDDEIPASIEPTLVVLAAMFEAVPTAQVNDALRGTAETLIALATDRKLSGFPHTQHTRLCLRLGLGGLIQQADPKKRNAKTAVKPTFVVTVHQPGDLSTLGQRHDNDSEDIDDIQILPTMDEISSDRSEYLPQDDPASWHKLGVDGLLDRHFRLLREDTVGQLRDAAKFELQRLQNPHTRQSKPRNGARTHSYHNVRLAMVEFDSHKGLLCVLAFEQPHEVRNKSMKQRQDWWNECKRLENETLLGLLGSDGLVIFVTVVAAVAQRSGGKDQPEAQRPLEERYTKWCEQEAHVIVQLVNQDESNIESMLIGFGQHSGSQSGESSEHRFSLIEFPGIILPAFQPTLQGLQRMSRSGFLPFSNLLAPGADTSGHENEPPAYARRIGFRYDLSVLSENDQSIELDPHEPISAAELCQQTRLDHGQAQALITSLTCGLALIQGPPRTGKSYTGVALTKVLLANREAAKLGPIVIVTFTNHALDQNLEHLLTAGVKQIIRIGSRSKSELLGPINLRIVAQGYEATKPEKREKWQALKDMRRLTTVVTTSLRHLWHSRSMQGVEAYLKSHYFKQYQQLCEDLVDDEGFTKVTYRPKGVHEWLNGHARGPQLPDDLSTWTQAKRHEGFATWLSASSSESERDVMVNLQAYDIARAAYNRNNGEIDLRALNDAHVIGVTTSGLARNLHVLSRLKAKVLIVEEAGEVLEAHLLTAMLPSIEHAILIGDHQQLRPKVANYDFSCENRGSNIKLDISLFERLIQPQQAGATPLPYAKLDVQRRMHPSISRLIRTTLYPELKDDASVEKYPQVCGMRRRLFWLQHSAPEEGQQVHTGAPDLFAPPATNGPQATTVAAADSTSHTNQYEVDMVFTLVRHLIWQGVYRPSDIAVLTPYLGQLRRLRRSLSSFTEIVLNGRDVDELNKDGEHDDDQIKATEEVQLRMPVLKSTLLKAIRLGTVDNFQGEEAKVVIISLVRSNDLRRCGFLRTPNRINVLLSRAQHGMYVIGNPETASGVNMWQDVIQMLQKDGNMGPSFELSCARHPDTVLTATTPDEFTIVAPEAGCNLMILACGHQCPSICGAPCPPATYCQHCATDEVKGMRADFYEMTEYGDVDLATTPCIFTPCGHVYTVDSLDGVMGMAQHYSLEPLTGMSTELASNSQPFSGLEMKNCPDCRGSLRSMARYGRIIRRALLDESTKRFMVWSARTFHELSAVLQDVQAKLLETRAASTLGDGNVLLMSNGNGRFQRLKSIGSTRRYRDLAELRRQGHEFWRKAKTDDQPFARVYDMVETVRRQRKLNQDFVNTCSFDDTVLQTRWELLASALVIRCDMIAMIDLITVWDNDHKTKLQVNFSADRRDCEQLVARANATKNIAQETEAHVFWATFAALECQVFEANGAPADTVQRLRDAADVHIGAATDLCDTFPGQTSRIKGEVDDAKRMLHEAGYKSQLKMVVAAMGSEFRGTGHWYICVNGHPFVIGECGMAMELARCPDCNEQVGGTDHVAVAGVQHADQLERDMARLRV</sequence>
<dbReference type="GO" id="GO:0008270">
    <property type="term" value="F:zinc ion binding"/>
    <property type="evidence" value="ECO:0007669"/>
    <property type="project" value="UniProtKB-KW"/>
</dbReference>
<evidence type="ECO:0000256" key="1">
    <source>
        <dbReference type="ARBA" id="ARBA00004496"/>
    </source>
</evidence>
<dbReference type="InterPro" id="IPR047187">
    <property type="entry name" value="SF1_C_Upf1"/>
</dbReference>
<dbReference type="PROSITE" id="PS50103">
    <property type="entry name" value="ZF_C3H1"/>
    <property type="match status" value="1"/>
</dbReference>
<dbReference type="PANTHER" id="PTHR10887">
    <property type="entry name" value="DNA2/NAM7 HELICASE FAMILY"/>
    <property type="match status" value="1"/>
</dbReference>
<dbReference type="EMBL" id="NAJO01000003">
    <property type="protein sequence ID" value="OQO13288.1"/>
    <property type="molecule type" value="Genomic_DNA"/>
</dbReference>
<evidence type="ECO:0000256" key="4">
    <source>
        <dbReference type="ARBA" id="ARBA00022771"/>
    </source>
</evidence>
<dbReference type="InterPro" id="IPR041677">
    <property type="entry name" value="DNA2/NAM7_AAA_11"/>
</dbReference>
<keyword evidence="4 8" id="KW-0863">Zinc-finger</keyword>
<dbReference type="STRING" id="1507870.A0A1V8TPW2"/>
<dbReference type="CDD" id="cd17936">
    <property type="entry name" value="EEXXEc_NFX1"/>
    <property type="match status" value="1"/>
</dbReference>
<comment type="subcellular location">
    <subcellularLocation>
        <location evidence="1">Cytoplasm</location>
    </subcellularLocation>
</comment>
<reference evidence="12" key="1">
    <citation type="submission" date="2017-03" db="EMBL/GenBank/DDBJ databases">
        <title>Genomes of endolithic fungi from Antarctica.</title>
        <authorList>
            <person name="Coleine C."/>
            <person name="Masonjones S."/>
            <person name="Stajich J.E."/>
        </authorList>
    </citation>
    <scope>NUCLEOTIDE SEQUENCE [LARGE SCALE GENOMIC DNA]</scope>
    <source>
        <strain evidence="12">CCFEE 5527</strain>
    </source>
</reference>
<dbReference type="InterPro" id="IPR046439">
    <property type="entry name" value="ZF_RZ_dom"/>
</dbReference>